<dbReference type="EMBL" id="QRCT01000019">
    <property type="protein sequence ID" value="RDU23727.1"/>
    <property type="molecule type" value="Genomic_DNA"/>
</dbReference>
<dbReference type="Proteomes" id="UP000255036">
    <property type="component" value="Unassembled WGS sequence"/>
</dbReference>
<organism evidence="1 2">
    <name type="scientific">Anaerosacchariphilus polymeriproducens</name>
    <dbReference type="NCBI Taxonomy" id="1812858"/>
    <lineage>
        <taxon>Bacteria</taxon>
        <taxon>Bacillati</taxon>
        <taxon>Bacillota</taxon>
        <taxon>Clostridia</taxon>
        <taxon>Lachnospirales</taxon>
        <taxon>Lachnospiraceae</taxon>
        <taxon>Anaerosacchariphilus</taxon>
    </lineage>
</organism>
<reference evidence="1 2" key="1">
    <citation type="submission" date="2018-07" db="EMBL/GenBank/DDBJ databases">
        <title>Anaerosacharophilus polymeroproducens gen. nov. sp. nov., an anaerobic bacterium isolated from salt field.</title>
        <authorList>
            <person name="Kim W."/>
            <person name="Yang S.-H."/>
            <person name="Oh J."/>
            <person name="Lee J.-H."/>
            <person name="Kwon K.K."/>
        </authorList>
    </citation>
    <scope>NUCLEOTIDE SEQUENCE [LARGE SCALE GENOMIC DNA]</scope>
    <source>
        <strain evidence="1 2">MCWD5</strain>
    </source>
</reference>
<comment type="caution">
    <text evidence="1">The sequence shown here is derived from an EMBL/GenBank/DDBJ whole genome shotgun (WGS) entry which is preliminary data.</text>
</comment>
<accession>A0A371AVX3</accession>
<dbReference type="AlphaFoldDB" id="A0A371AVX3"/>
<dbReference type="OrthoDB" id="10003703at2"/>
<proteinExistence type="predicted"/>
<sequence>MENYDEFELNGQKFKVTYKNDKNIVWAITYVNGMQIKAHGDCVQTAYWAIQNHVNSTLNFRL</sequence>
<keyword evidence="2" id="KW-1185">Reference proteome</keyword>
<gene>
    <name evidence="1" type="ORF">DWV06_07660</name>
</gene>
<dbReference type="RefSeq" id="WP_115481596.1">
    <property type="nucleotide sequence ID" value="NZ_QRCT01000019.1"/>
</dbReference>
<protein>
    <submittedName>
        <fullName evidence="1">Uncharacterized protein</fullName>
    </submittedName>
</protein>
<evidence type="ECO:0000313" key="1">
    <source>
        <dbReference type="EMBL" id="RDU23727.1"/>
    </source>
</evidence>
<name>A0A371AVX3_9FIRM</name>
<evidence type="ECO:0000313" key="2">
    <source>
        <dbReference type="Proteomes" id="UP000255036"/>
    </source>
</evidence>